<keyword evidence="4" id="KW-0677">Repeat</keyword>
<evidence type="ECO:0000313" key="7">
    <source>
        <dbReference type="EMBL" id="BAY97596.1"/>
    </source>
</evidence>
<dbReference type="Gene3D" id="2.160.10.10">
    <property type="entry name" value="Hexapeptide repeat proteins"/>
    <property type="match status" value="1"/>
</dbReference>
<keyword evidence="2" id="KW-0441">Lipid A biosynthesis</keyword>
<dbReference type="RefSeq" id="WP_096574625.1">
    <property type="nucleotide sequence ID" value="NZ_CAWNJS010000001.1"/>
</dbReference>
<evidence type="ECO:0000313" key="8">
    <source>
        <dbReference type="Proteomes" id="UP000218785"/>
    </source>
</evidence>
<dbReference type="AlphaFoldDB" id="A0A1Z4MVT4"/>
<dbReference type="GO" id="GO:0009245">
    <property type="term" value="P:lipid A biosynthetic process"/>
    <property type="evidence" value="ECO:0007669"/>
    <property type="project" value="UniProtKB-KW"/>
</dbReference>
<dbReference type="KEGG" id="ttq:NIES37_15380"/>
<keyword evidence="8" id="KW-1185">Reference proteome</keyword>
<dbReference type="EMBL" id="AP018248">
    <property type="protein sequence ID" value="BAY97596.1"/>
    <property type="molecule type" value="Genomic_DNA"/>
</dbReference>
<dbReference type="InterPro" id="IPR001451">
    <property type="entry name" value="Hexapep"/>
</dbReference>
<keyword evidence="5" id="KW-0443">Lipid metabolism</keyword>
<dbReference type="SUPFAM" id="SSF51161">
    <property type="entry name" value="Trimeric LpxA-like enzymes"/>
    <property type="match status" value="1"/>
</dbReference>
<evidence type="ECO:0000256" key="3">
    <source>
        <dbReference type="ARBA" id="ARBA00022679"/>
    </source>
</evidence>
<dbReference type="GO" id="GO:0031470">
    <property type="term" value="C:carboxysome"/>
    <property type="evidence" value="ECO:0007669"/>
    <property type="project" value="UniProtKB-ARBA"/>
</dbReference>
<dbReference type="InterPro" id="IPR018357">
    <property type="entry name" value="Hexapep_transf_CS"/>
</dbReference>
<reference evidence="7 8" key="1">
    <citation type="submission" date="2017-06" db="EMBL/GenBank/DDBJ databases">
        <title>Genome sequencing of cyanobaciteial culture collection at National Institute for Environmental Studies (NIES).</title>
        <authorList>
            <person name="Hirose Y."/>
            <person name="Shimura Y."/>
            <person name="Fujisawa T."/>
            <person name="Nakamura Y."/>
            <person name="Kawachi M."/>
        </authorList>
    </citation>
    <scope>NUCLEOTIDE SEQUENCE [LARGE SCALE GENOMIC DNA]</scope>
    <source>
        <strain evidence="7 8">NIES-37</strain>
    </source>
</reference>
<dbReference type="Pfam" id="PF00132">
    <property type="entry name" value="Hexapep"/>
    <property type="match status" value="2"/>
</dbReference>
<evidence type="ECO:0000256" key="4">
    <source>
        <dbReference type="ARBA" id="ARBA00022737"/>
    </source>
</evidence>
<name>A0A1Z4MVT4_9CYAN</name>
<evidence type="ECO:0000256" key="2">
    <source>
        <dbReference type="ARBA" id="ARBA00022556"/>
    </source>
</evidence>
<dbReference type="PROSITE" id="PS00101">
    <property type="entry name" value="HEXAPEP_TRANSFERASES"/>
    <property type="match status" value="1"/>
</dbReference>
<evidence type="ECO:0000256" key="6">
    <source>
        <dbReference type="ARBA" id="ARBA00023315"/>
    </source>
</evidence>
<keyword evidence="1" id="KW-0444">Lipid biosynthesis</keyword>
<dbReference type="GO" id="GO:0016410">
    <property type="term" value="F:N-acyltransferase activity"/>
    <property type="evidence" value="ECO:0007669"/>
    <property type="project" value="InterPro"/>
</dbReference>
<evidence type="ECO:0000256" key="5">
    <source>
        <dbReference type="ARBA" id="ARBA00023098"/>
    </source>
</evidence>
<keyword evidence="3 7" id="KW-0808">Transferase</keyword>
<dbReference type="InterPro" id="IPR007691">
    <property type="entry name" value="LpxD"/>
</dbReference>
<dbReference type="PANTHER" id="PTHR43378">
    <property type="entry name" value="UDP-3-O-ACYLGLUCOSAMINE N-ACYLTRANSFERASE"/>
    <property type="match status" value="1"/>
</dbReference>
<dbReference type="Proteomes" id="UP000218785">
    <property type="component" value="Chromosome"/>
</dbReference>
<proteinExistence type="predicted"/>
<dbReference type="CDD" id="cd03352">
    <property type="entry name" value="LbH_LpxD"/>
    <property type="match status" value="1"/>
</dbReference>
<organism evidence="7 8">
    <name type="scientific">Tolypothrix tenuis PCC 7101</name>
    <dbReference type="NCBI Taxonomy" id="231146"/>
    <lineage>
        <taxon>Bacteria</taxon>
        <taxon>Bacillati</taxon>
        <taxon>Cyanobacteriota</taxon>
        <taxon>Cyanophyceae</taxon>
        <taxon>Nostocales</taxon>
        <taxon>Tolypothrichaceae</taxon>
        <taxon>Tolypothrix</taxon>
    </lineage>
</organism>
<accession>A0A1Z4MVT4</accession>
<protein>
    <submittedName>
        <fullName evidence="7">UDP-3-O-(3-hydroxymyristoyl)glucosamine N-acyltransferase</fullName>
    </submittedName>
</protein>
<gene>
    <name evidence="7" type="primary">lpxD</name>
    <name evidence="7" type="ORF">NIES37_15380</name>
</gene>
<sequence length="300" mass="32835">MRISEISHLVNVKVLHDGDFNSLGLLSHNADKMLVTLYDPAYLHQVIVNPHITCVITTPEIALDLPDNLAIAVCEDPQTAFYQIHKYLFTNTNFYWDDFDSEISPEATIHERAYIAPKNVRIGKGSIVEPNAVILERSIIGNHVTIRAGAVIGGEGFEPKYLEGKQIILPHAGGVLIHDGVEIQANSHIARSVFGSFTEIGEDTKVDALVHIGHNVRIGCRCTICALTGIAGSTVIGDDVFIGGHTAIYPDLKIGNNAFIGIKSLIRKDVPEYALMTGNPARFVRWLNGHTPEESKQNAE</sequence>
<dbReference type="GO" id="GO:0016020">
    <property type="term" value="C:membrane"/>
    <property type="evidence" value="ECO:0007669"/>
    <property type="project" value="GOC"/>
</dbReference>
<dbReference type="InterPro" id="IPR011004">
    <property type="entry name" value="Trimer_LpxA-like_sf"/>
</dbReference>
<dbReference type="GO" id="GO:0043886">
    <property type="term" value="F:structural constituent of carboxysome shell"/>
    <property type="evidence" value="ECO:0007669"/>
    <property type="project" value="UniProtKB-ARBA"/>
</dbReference>
<evidence type="ECO:0000256" key="1">
    <source>
        <dbReference type="ARBA" id="ARBA00022516"/>
    </source>
</evidence>
<keyword evidence="6 7" id="KW-0012">Acyltransferase</keyword>
<dbReference type="PANTHER" id="PTHR43378:SF2">
    <property type="entry name" value="UDP-3-O-ACYLGLUCOSAMINE N-ACYLTRANSFERASE 1, MITOCHONDRIAL-RELATED"/>
    <property type="match status" value="1"/>
</dbReference>